<dbReference type="PROSITE" id="PS00237">
    <property type="entry name" value="G_PROTEIN_RECEP_F1_1"/>
    <property type="match status" value="1"/>
</dbReference>
<keyword evidence="7 9" id="KW-0675">Receptor</keyword>
<keyword evidence="5 9" id="KW-0297">G-protein coupled receptor</keyword>
<dbReference type="InterPro" id="IPR000276">
    <property type="entry name" value="GPCR_Rhodpsn"/>
</dbReference>
<dbReference type="PANTHER" id="PTHR22752">
    <property type="entry name" value="G PROTEIN-COUPLED RECEPTOR"/>
    <property type="match status" value="1"/>
</dbReference>
<keyword evidence="2" id="KW-1003">Cell membrane</keyword>
<dbReference type="Gene3D" id="1.20.1070.10">
    <property type="entry name" value="Rhodopsin 7-helix transmembrane proteins"/>
    <property type="match status" value="1"/>
</dbReference>
<evidence type="ECO:0000256" key="5">
    <source>
        <dbReference type="ARBA" id="ARBA00023040"/>
    </source>
</evidence>
<reference evidence="12 13" key="1">
    <citation type="submission" date="2022-05" db="EMBL/GenBank/DDBJ databases">
        <authorList>
            <consortium name="Genoscope - CEA"/>
            <person name="William W."/>
        </authorList>
    </citation>
    <scope>NUCLEOTIDE SEQUENCE [LARGE SCALE GENOMIC DNA]</scope>
</reference>
<dbReference type="GO" id="GO:0005886">
    <property type="term" value="C:plasma membrane"/>
    <property type="evidence" value="ECO:0007669"/>
    <property type="project" value="UniProtKB-SubCell"/>
</dbReference>
<dbReference type="PANTHER" id="PTHR22752:SF14">
    <property type="entry name" value="G-PROTEIN COUPLED RECEPTORS FAMILY 1 PROFILE DOMAIN-CONTAINING PROTEIN"/>
    <property type="match status" value="1"/>
</dbReference>
<feature type="transmembrane region" description="Helical" evidence="10">
    <location>
        <begin position="169"/>
        <end position="195"/>
    </location>
</feature>
<dbReference type="CDD" id="cd00637">
    <property type="entry name" value="7tm_classA_rhodopsin-like"/>
    <property type="match status" value="1"/>
</dbReference>
<name>A0AAU9XSZ0_9CNID</name>
<evidence type="ECO:0000256" key="7">
    <source>
        <dbReference type="ARBA" id="ARBA00023170"/>
    </source>
</evidence>
<evidence type="ECO:0000256" key="1">
    <source>
        <dbReference type="ARBA" id="ARBA00004651"/>
    </source>
</evidence>
<evidence type="ECO:0000313" key="13">
    <source>
        <dbReference type="Proteomes" id="UP001159428"/>
    </source>
</evidence>
<feature type="transmembrane region" description="Helical" evidence="10">
    <location>
        <begin position="47"/>
        <end position="73"/>
    </location>
</feature>
<dbReference type="SMART" id="SM01381">
    <property type="entry name" value="7TM_GPCR_Srsx"/>
    <property type="match status" value="1"/>
</dbReference>
<keyword evidence="6 10" id="KW-0472">Membrane</keyword>
<evidence type="ECO:0000256" key="8">
    <source>
        <dbReference type="ARBA" id="ARBA00023224"/>
    </source>
</evidence>
<evidence type="ECO:0000256" key="6">
    <source>
        <dbReference type="ARBA" id="ARBA00023136"/>
    </source>
</evidence>
<comment type="subcellular location">
    <subcellularLocation>
        <location evidence="1">Cell membrane</location>
        <topology evidence="1">Multi-pass membrane protein</topology>
    </subcellularLocation>
</comment>
<comment type="similarity">
    <text evidence="9">Belongs to the G-protein coupled receptor 1 family.</text>
</comment>
<comment type="caution">
    <text evidence="12">The sequence shown here is derived from an EMBL/GenBank/DDBJ whole genome shotgun (WGS) entry which is preliminary data.</text>
</comment>
<feature type="transmembrane region" description="Helical" evidence="10">
    <location>
        <begin position="226"/>
        <end position="246"/>
    </location>
</feature>
<dbReference type="PROSITE" id="PS50262">
    <property type="entry name" value="G_PROTEIN_RECEP_F1_2"/>
    <property type="match status" value="1"/>
</dbReference>
<dbReference type="PRINTS" id="PR00237">
    <property type="entry name" value="GPCRRHODOPSN"/>
</dbReference>
<dbReference type="SUPFAM" id="SSF81321">
    <property type="entry name" value="Family A G protein-coupled receptor-like"/>
    <property type="match status" value="1"/>
</dbReference>
<keyword evidence="8 9" id="KW-0807">Transducer</keyword>
<evidence type="ECO:0000313" key="12">
    <source>
        <dbReference type="EMBL" id="CAH3156853.1"/>
    </source>
</evidence>
<evidence type="ECO:0000259" key="11">
    <source>
        <dbReference type="PROSITE" id="PS50262"/>
    </source>
</evidence>
<dbReference type="AlphaFoldDB" id="A0AAU9XSZ0"/>
<keyword evidence="4 10" id="KW-1133">Transmembrane helix</keyword>
<sequence>MVSQWTTASVVITSLPLTIVILIGIFGNLMVVFISTKGNRVRTKGRALIASLAFADTLESTNLLFMLVSVISYGKWIFAEELCQLNGFMTTEFVISSMYSLTAISINRYYMVVRQNYYRRVFNARNQALMIACIWCIPLPFAIGPLLGWSKFEFQSGKCLCIFFFSRSVVFSTALLFVAVPLPIGIIGFCCFKVYKQVREHSRQLSSMTTHAPSVNVEEVRITKTLAVVIGAYLICFIPAAIINLIEMVQPSFKIPLWIDILSMILVFCNHANNPVIYGALNKQYRRAFKDIMKNLLAGRCSLEKTSDSSVNNSTITGMSPAPRSRGLFKTSAKVAAIAQSRKTNQATIGIPARMLEPTTVASC</sequence>
<evidence type="ECO:0000256" key="2">
    <source>
        <dbReference type="ARBA" id="ARBA00022475"/>
    </source>
</evidence>
<evidence type="ECO:0000256" key="3">
    <source>
        <dbReference type="ARBA" id="ARBA00022692"/>
    </source>
</evidence>
<dbReference type="GO" id="GO:0004930">
    <property type="term" value="F:G protein-coupled receptor activity"/>
    <property type="evidence" value="ECO:0007669"/>
    <property type="project" value="UniProtKB-KW"/>
</dbReference>
<dbReference type="Pfam" id="PF00001">
    <property type="entry name" value="7tm_1"/>
    <property type="match status" value="1"/>
</dbReference>
<evidence type="ECO:0000256" key="4">
    <source>
        <dbReference type="ARBA" id="ARBA00022989"/>
    </source>
</evidence>
<feature type="transmembrane region" description="Helical" evidence="10">
    <location>
        <begin position="128"/>
        <end position="149"/>
    </location>
</feature>
<feature type="domain" description="G-protein coupled receptors family 1 profile" evidence="11">
    <location>
        <begin position="27"/>
        <end position="278"/>
    </location>
</feature>
<feature type="transmembrane region" description="Helical" evidence="10">
    <location>
        <begin position="85"/>
        <end position="107"/>
    </location>
</feature>
<gene>
    <name evidence="12" type="ORF">PMEA_00029698</name>
</gene>
<keyword evidence="3 9" id="KW-0812">Transmembrane</keyword>
<dbReference type="EMBL" id="CALNXJ010000062">
    <property type="protein sequence ID" value="CAH3156853.1"/>
    <property type="molecule type" value="Genomic_DNA"/>
</dbReference>
<evidence type="ECO:0000256" key="10">
    <source>
        <dbReference type="SAM" id="Phobius"/>
    </source>
</evidence>
<dbReference type="Proteomes" id="UP001159428">
    <property type="component" value="Unassembled WGS sequence"/>
</dbReference>
<accession>A0AAU9XSZ0</accession>
<keyword evidence="13" id="KW-1185">Reference proteome</keyword>
<feature type="transmembrane region" description="Helical" evidence="10">
    <location>
        <begin position="258"/>
        <end position="281"/>
    </location>
</feature>
<proteinExistence type="inferred from homology"/>
<organism evidence="12 13">
    <name type="scientific">Pocillopora meandrina</name>
    <dbReference type="NCBI Taxonomy" id="46732"/>
    <lineage>
        <taxon>Eukaryota</taxon>
        <taxon>Metazoa</taxon>
        <taxon>Cnidaria</taxon>
        <taxon>Anthozoa</taxon>
        <taxon>Hexacorallia</taxon>
        <taxon>Scleractinia</taxon>
        <taxon>Astrocoeniina</taxon>
        <taxon>Pocilloporidae</taxon>
        <taxon>Pocillopora</taxon>
    </lineage>
</organism>
<evidence type="ECO:0000256" key="9">
    <source>
        <dbReference type="RuleBase" id="RU000688"/>
    </source>
</evidence>
<dbReference type="InterPro" id="IPR017452">
    <property type="entry name" value="GPCR_Rhodpsn_7TM"/>
</dbReference>
<protein>
    <recommendedName>
        <fullName evidence="11">G-protein coupled receptors family 1 profile domain-containing protein</fullName>
    </recommendedName>
</protein>
<feature type="transmembrane region" description="Helical" evidence="10">
    <location>
        <begin position="12"/>
        <end position="35"/>
    </location>
</feature>